<gene>
    <name evidence="6" type="ORF">SAMN04487909_1207</name>
</gene>
<dbReference type="InterPro" id="IPR003593">
    <property type="entry name" value="AAA+_ATPase"/>
</dbReference>
<dbReference type="Gene3D" id="3.40.50.300">
    <property type="entry name" value="P-loop containing nucleotide triphosphate hydrolases"/>
    <property type="match status" value="1"/>
</dbReference>
<keyword evidence="2" id="KW-0813">Transport</keyword>
<comment type="similarity">
    <text evidence="1">Belongs to the ABC transporter superfamily.</text>
</comment>
<dbReference type="GO" id="GO:0005524">
    <property type="term" value="F:ATP binding"/>
    <property type="evidence" value="ECO:0007669"/>
    <property type="project" value="UniProtKB-KW"/>
</dbReference>
<dbReference type="SMART" id="SM00382">
    <property type="entry name" value="AAA"/>
    <property type="match status" value="1"/>
</dbReference>
<dbReference type="RefSeq" id="WP_173585706.1">
    <property type="nucleotide sequence ID" value="NZ_BJOA01000163.1"/>
</dbReference>
<name>A0A1G8UJI1_ANEMI</name>
<evidence type="ECO:0000256" key="1">
    <source>
        <dbReference type="ARBA" id="ARBA00005417"/>
    </source>
</evidence>
<feature type="domain" description="ABC transporter" evidence="5">
    <location>
        <begin position="6"/>
        <end position="244"/>
    </location>
</feature>
<keyword evidence="3" id="KW-0547">Nucleotide-binding</keyword>
<dbReference type="PANTHER" id="PTHR42798">
    <property type="entry name" value="LIPOPROTEIN-RELEASING SYSTEM ATP-BINDING PROTEIN LOLD"/>
    <property type="match status" value="1"/>
</dbReference>
<dbReference type="EMBL" id="FNED01000020">
    <property type="protein sequence ID" value="SDJ53100.1"/>
    <property type="molecule type" value="Genomic_DNA"/>
</dbReference>
<dbReference type="GO" id="GO:0022857">
    <property type="term" value="F:transmembrane transporter activity"/>
    <property type="evidence" value="ECO:0007669"/>
    <property type="project" value="UniProtKB-ARBA"/>
</dbReference>
<dbReference type="PROSITE" id="PS50893">
    <property type="entry name" value="ABC_TRANSPORTER_2"/>
    <property type="match status" value="1"/>
</dbReference>
<dbReference type="GO" id="GO:0098796">
    <property type="term" value="C:membrane protein complex"/>
    <property type="evidence" value="ECO:0007669"/>
    <property type="project" value="UniProtKB-ARBA"/>
</dbReference>
<dbReference type="Proteomes" id="UP000182836">
    <property type="component" value="Unassembled WGS sequence"/>
</dbReference>
<dbReference type="InterPro" id="IPR017911">
    <property type="entry name" value="MacB-like_ATP-bd"/>
</dbReference>
<organism evidence="6 7">
    <name type="scientific">Aneurinibacillus migulanus</name>
    <name type="common">Bacillus migulanus</name>
    <dbReference type="NCBI Taxonomy" id="47500"/>
    <lineage>
        <taxon>Bacteria</taxon>
        <taxon>Bacillati</taxon>
        <taxon>Bacillota</taxon>
        <taxon>Bacilli</taxon>
        <taxon>Bacillales</taxon>
        <taxon>Paenibacillaceae</taxon>
        <taxon>Aneurinibacillus group</taxon>
        <taxon>Aneurinibacillus</taxon>
    </lineage>
</organism>
<proteinExistence type="inferred from homology"/>
<evidence type="ECO:0000313" key="7">
    <source>
        <dbReference type="Proteomes" id="UP000182836"/>
    </source>
</evidence>
<dbReference type="InterPro" id="IPR003439">
    <property type="entry name" value="ABC_transporter-like_ATP-bd"/>
</dbReference>
<dbReference type="Pfam" id="PF00005">
    <property type="entry name" value="ABC_tran"/>
    <property type="match status" value="1"/>
</dbReference>
<dbReference type="AlphaFoldDB" id="A0A1G8UJI1"/>
<evidence type="ECO:0000256" key="3">
    <source>
        <dbReference type="ARBA" id="ARBA00022741"/>
    </source>
</evidence>
<dbReference type="GO" id="GO:0016887">
    <property type="term" value="F:ATP hydrolysis activity"/>
    <property type="evidence" value="ECO:0007669"/>
    <property type="project" value="InterPro"/>
</dbReference>
<evidence type="ECO:0000259" key="5">
    <source>
        <dbReference type="PROSITE" id="PS50893"/>
    </source>
</evidence>
<evidence type="ECO:0000256" key="4">
    <source>
        <dbReference type="ARBA" id="ARBA00022840"/>
    </source>
</evidence>
<evidence type="ECO:0000313" key="6">
    <source>
        <dbReference type="EMBL" id="SDJ53100.1"/>
    </source>
</evidence>
<sequence>METQMLQVRGLSKIYGGKIVYKALSDIDLNIEKGEFVGIMGPSGSGKTTLLNMVSTIDSPTSGEVLIDGKNPHQLKKNALALFRRRDLGFVFQSFNLLDTLTVEENIVLPLTLDGISVKEMDSKVHAIAKKLGIEQILNKRTYEISGGQAQRTAIARAIIHAPKLLLADEPTGNLDSKSSRDVMETLETINKQDKTTMMMVTHDALAASYCDRVVFIKDGRLYNEIYRGDNRQAFFQQIIDVLSLLGGNSHDLSSISF</sequence>
<accession>A0A1G8UJI1</accession>
<dbReference type="PANTHER" id="PTHR42798:SF7">
    <property type="entry name" value="ALPHA-D-RIBOSE 1-METHYLPHOSPHONATE 5-TRIPHOSPHATE SYNTHASE SUBUNIT PHNL"/>
    <property type="match status" value="1"/>
</dbReference>
<evidence type="ECO:0000256" key="2">
    <source>
        <dbReference type="ARBA" id="ARBA00022448"/>
    </source>
</evidence>
<dbReference type="InterPro" id="IPR027417">
    <property type="entry name" value="P-loop_NTPase"/>
</dbReference>
<dbReference type="GeneID" id="42307222"/>
<keyword evidence="4 6" id="KW-0067">ATP-binding</keyword>
<dbReference type="CDD" id="cd03255">
    <property type="entry name" value="ABC_MJ0796_LolCDE_FtsE"/>
    <property type="match status" value="1"/>
</dbReference>
<dbReference type="FunFam" id="3.40.50.300:FF:000032">
    <property type="entry name" value="Export ABC transporter ATP-binding protein"/>
    <property type="match status" value="1"/>
</dbReference>
<dbReference type="SUPFAM" id="SSF52540">
    <property type="entry name" value="P-loop containing nucleoside triphosphate hydrolases"/>
    <property type="match status" value="1"/>
</dbReference>
<protein>
    <submittedName>
        <fullName evidence="6">Putative ABC transport system ATP-binding protein</fullName>
    </submittedName>
</protein>
<reference evidence="6 7" key="1">
    <citation type="submission" date="2016-10" db="EMBL/GenBank/DDBJ databases">
        <authorList>
            <person name="de Groot N.N."/>
        </authorList>
    </citation>
    <scope>NUCLEOTIDE SEQUENCE [LARGE SCALE GENOMIC DNA]</scope>
    <source>
        <strain evidence="6 7">DSM 2895</strain>
    </source>
</reference>